<dbReference type="InterPro" id="IPR027417">
    <property type="entry name" value="P-loop_NTPase"/>
</dbReference>
<dbReference type="CDD" id="cd01127">
    <property type="entry name" value="TrwB_TraG_TraD_VirD4"/>
    <property type="match status" value="1"/>
</dbReference>
<evidence type="ECO:0000256" key="11">
    <source>
        <dbReference type="ARBA" id="ARBA00023136"/>
    </source>
</evidence>
<dbReference type="InterPro" id="IPR050206">
    <property type="entry name" value="FtsK/SpoIIIE/SftA"/>
</dbReference>
<keyword evidence="5 15" id="KW-0812">Transmembrane</keyword>
<dbReference type="AlphaFoldDB" id="F8L6T6"/>
<feature type="binding site" evidence="13">
    <location>
        <begin position="437"/>
        <end position="444"/>
    </location>
    <ligand>
        <name>ATP</name>
        <dbReference type="ChEBI" id="CHEBI:30616"/>
    </ligand>
</feature>
<dbReference type="RefSeq" id="WP_013942901.1">
    <property type="nucleotide sequence ID" value="NC_015713.1"/>
</dbReference>
<keyword evidence="18" id="KW-1185">Reference proteome</keyword>
<sequence>MSDKPKIKAHPEIKGLLTLTLTLFLFLSVLSFTHEVPSANWLGLVGYYVALSLLYTFGLGTYLIMGYLGWIGWRFLTTDQKPKLKVKTLYFSLLLLSVCLLLNLIAETSSVPFPFLQKRIFSEIYVNGYPAPHRIVRFNLGGVPLYYLYHDLPTFNLEHLLSNIGVFITFSITGLFSLILLTNTRVIPLFKKLLHFLKEAQVLLVKVIKDIKPSRKIPVLVAPEPIFEQPMQTLPPMETLEEDLPEFEEEDDPSVKVTTLLDRKPNGNQGKPTKHNSYEGEYKRYRLPPINLLTNSKKVDQPTLKRDLTKQAGILEETLQSFGIEAKVGEINCGPTITSFEVHPPIGVKVQKIKVLENDIALNLQAKSIRIIAPIPGKAAVGVEIPSPYPQEVSFKEMLGEYIKGKKQHIPVLLGQTVTGDNIVTDLTKMPHCIIAGATGSGKSVCINSIVMSILMTARPDEVRLLLVDPKKVELSSYTNLPHMIAPVITEAHGAYAALNWLVKEMQHRYEILKHLGLRNIHSFNCRRPRFEIEQNAPFEIPRKMPFFVAIIDEFADLMMASSSDLETPIARIAQMARAVGIHLILATQRPSREVITGLIKANFPTRISFKVASRVNSQIILDENGAESLLGNGDLLFLPPGTSNLIRAQGVFIRDEDINRVIEYIEKQAHTQYLIKSFDQMAPEDMMGEGEEPKDDMYDQAYVIVTQTGTASTTFLQRKLKIGYARAASLMDELESRGVIGPQEGSRPRRVLQGTSKKDV</sequence>
<dbReference type="InterPro" id="IPR041027">
    <property type="entry name" value="FtsK_alpha"/>
</dbReference>
<dbReference type="GO" id="GO:0005524">
    <property type="term" value="F:ATP binding"/>
    <property type="evidence" value="ECO:0007669"/>
    <property type="project" value="UniProtKB-UniRule"/>
</dbReference>
<dbReference type="Gene3D" id="3.30.980.40">
    <property type="match status" value="1"/>
</dbReference>
<dbReference type="InterPro" id="IPR036388">
    <property type="entry name" value="WH-like_DNA-bd_sf"/>
</dbReference>
<evidence type="ECO:0000256" key="13">
    <source>
        <dbReference type="PROSITE-ProRule" id="PRU00289"/>
    </source>
</evidence>
<dbReference type="SUPFAM" id="SSF52540">
    <property type="entry name" value="P-loop containing nucleoside triphosphate hydrolases"/>
    <property type="match status" value="1"/>
</dbReference>
<dbReference type="InterPro" id="IPR025199">
    <property type="entry name" value="FtsK_4TM"/>
</dbReference>
<keyword evidence="10" id="KW-0238">DNA-binding</keyword>
<accession>F8L6T6</accession>
<keyword evidence="3" id="KW-1003">Cell membrane</keyword>
<evidence type="ECO:0000256" key="6">
    <source>
        <dbReference type="ARBA" id="ARBA00022741"/>
    </source>
</evidence>
<dbReference type="Pfam" id="PF17854">
    <property type="entry name" value="FtsK_alpha"/>
    <property type="match status" value="1"/>
</dbReference>
<evidence type="ECO:0000313" key="17">
    <source>
        <dbReference type="EMBL" id="CCB88434.1"/>
    </source>
</evidence>
<keyword evidence="12" id="KW-0131">Cell cycle</keyword>
<dbReference type="GO" id="GO:0051301">
    <property type="term" value="P:cell division"/>
    <property type="evidence" value="ECO:0007669"/>
    <property type="project" value="UniProtKB-KW"/>
</dbReference>
<dbReference type="STRING" id="331113.SNE_A05570"/>
<feature type="transmembrane region" description="Helical" evidence="15">
    <location>
        <begin position="160"/>
        <end position="182"/>
    </location>
</feature>
<feature type="transmembrane region" description="Helical" evidence="15">
    <location>
        <begin position="88"/>
        <end position="106"/>
    </location>
</feature>
<feature type="domain" description="FtsK" evidence="16">
    <location>
        <begin position="420"/>
        <end position="619"/>
    </location>
</feature>
<dbReference type="PANTHER" id="PTHR22683:SF41">
    <property type="entry name" value="DNA TRANSLOCASE FTSK"/>
    <property type="match status" value="1"/>
</dbReference>
<proteinExistence type="inferred from homology"/>
<reference evidence="17 18" key="2">
    <citation type="journal article" date="2011" name="Mol. Biol. Evol.">
        <title>Unity in variety--the pan-genome of the Chlamydiae.</title>
        <authorList>
            <person name="Collingro A."/>
            <person name="Tischler P."/>
            <person name="Weinmaier T."/>
            <person name="Penz T."/>
            <person name="Heinz E."/>
            <person name="Brunham R.C."/>
            <person name="Read T.D."/>
            <person name="Bavoil P.M."/>
            <person name="Sachse K."/>
            <person name="Kahane S."/>
            <person name="Friedman M.G."/>
            <person name="Rattei T."/>
            <person name="Myers G.S."/>
            <person name="Horn M."/>
        </authorList>
    </citation>
    <scope>NUCLEOTIDE SEQUENCE [LARGE SCALE GENOMIC DNA]</scope>
    <source>
        <strain evidence="18">ATCC VR-1471 / Z</strain>
    </source>
</reference>
<name>F8L6T6_SIMNZ</name>
<dbReference type="PANTHER" id="PTHR22683">
    <property type="entry name" value="SPORULATION PROTEIN RELATED"/>
    <property type="match status" value="1"/>
</dbReference>
<evidence type="ECO:0000256" key="12">
    <source>
        <dbReference type="ARBA" id="ARBA00023306"/>
    </source>
</evidence>
<dbReference type="GO" id="GO:0003677">
    <property type="term" value="F:DNA binding"/>
    <property type="evidence" value="ECO:0007669"/>
    <property type="project" value="UniProtKB-KW"/>
</dbReference>
<keyword evidence="8 13" id="KW-0067">ATP-binding</keyword>
<evidence type="ECO:0000256" key="15">
    <source>
        <dbReference type="SAM" id="Phobius"/>
    </source>
</evidence>
<organism evidence="17 18">
    <name type="scientific">Simkania negevensis (strain ATCC VR-1471 / DSM 27360 / Z)</name>
    <dbReference type="NCBI Taxonomy" id="331113"/>
    <lineage>
        <taxon>Bacteria</taxon>
        <taxon>Pseudomonadati</taxon>
        <taxon>Chlamydiota</taxon>
        <taxon>Chlamydiia</taxon>
        <taxon>Parachlamydiales</taxon>
        <taxon>Simkaniaceae</taxon>
        <taxon>Simkania</taxon>
    </lineage>
</organism>
<evidence type="ECO:0000259" key="16">
    <source>
        <dbReference type="PROSITE" id="PS50901"/>
    </source>
</evidence>
<dbReference type="Pfam" id="PF13491">
    <property type="entry name" value="FtsK_4TM"/>
    <property type="match status" value="1"/>
</dbReference>
<evidence type="ECO:0000313" key="18">
    <source>
        <dbReference type="Proteomes" id="UP000000496"/>
    </source>
</evidence>
<evidence type="ECO:0000256" key="14">
    <source>
        <dbReference type="SAM" id="MobiDB-lite"/>
    </source>
</evidence>
<dbReference type="EMBL" id="FR872582">
    <property type="protein sequence ID" value="CCB88434.1"/>
    <property type="molecule type" value="Genomic_DNA"/>
</dbReference>
<protein>
    <submittedName>
        <fullName evidence="17">DNA translocase ftsK</fullName>
    </submittedName>
</protein>
<dbReference type="OrthoDB" id="9807790at2"/>
<evidence type="ECO:0000256" key="8">
    <source>
        <dbReference type="ARBA" id="ARBA00022840"/>
    </source>
</evidence>
<evidence type="ECO:0000256" key="7">
    <source>
        <dbReference type="ARBA" id="ARBA00022829"/>
    </source>
</evidence>
<feature type="region of interest" description="Disordered" evidence="14">
    <location>
        <begin position="736"/>
        <end position="761"/>
    </location>
</feature>
<evidence type="ECO:0000256" key="1">
    <source>
        <dbReference type="ARBA" id="ARBA00004651"/>
    </source>
</evidence>
<dbReference type="eggNOG" id="COG1674">
    <property type="taxonomic scope" value="Bacteria"/>
</dbReference>
<evidence type="ECO:0000256" key="5">
    <source>
        <dbReference type="ARBA" id="ARBA00022692"/>
    </source>
</evidence>
<dbReference type="Gene3D" id="1.10.10.10">
    <property type="entry name" value="Winged helix-like DNA-binding domain superfamily/Winged helix DNA-binding domain"/>
    <property type="match status" value="1"/>
</dbReference>
<dbReference type="GO" id="GO:0007059">
    <property type="term" value="P:chromosome segregation"/>
    <property type="evidence" value="ECO:0007669"/>
    <property type="project" value="UniProtKB-KW"/>
</dbReference>
<keyword evidence="6 13" id="KW-0547">Nucleotide-binding</keyword>
<feature type="transmembrane region" description="Helical" evidence="15">
    <location>
        <begin position="47"/>
        <end position="76"/>
    </location>
</feature>
<dbReference type="InterPro" id="IPR018541">
    <property type="entry name" value="Ftsk_gamma"/>
</dbReference>
<evidence type="ECO:0000256" key="3">
    <source>
        <dbReference type="ARBA" id="ARBA00022475"/>
    </source>
</evidence>
<dbReference type="Pfam" id="PF09397">
    <property type="entry name" value="FtsK_gamma"/>
    <property type="match status" value="1"/>
</dbReference>
<comment type="similarity">
    <text evidence="2">Belongs to the FtsK/SpoIIIE/SftA family.</text>
</comment>
<evidence type="ECO:0000256" key="9">
    <source>
        <dbReference type="ARBA" id="ARBA00022989"/>
    </source>
</evidence>
<dbReference type="InterPro" id="IPR002543">
    <property type="entry name" value="FtsK_dom"/>
</dbReference>
<evidence type="ECO:0000256" key="2">
    <source>
        <dbReference type="ARBA" id="ARBA00006474"/>
    </source>
</evidence>
<keyword evidence="7" id="KW-0159">Chromosome partition</keyword>
<dbReference type="PROSITE" id="PS50901">
    <property type="entry name" value="FTSK"/>
    <property type="match status" value="1"/>
</dbReference>
<keyword evidence="11 15" id="KW-0472">Membrane</keyword>
<dbReference type="Pfam" id="PF01580">
    <property type="entry name" value="FtsK_SpoIIIE"/>
    <property type="match status" value="1"/>
</dbReference>
<dbReference type="HOGENOM" id="CLU_001981_9_7_0"/>
<comment type="subcellular location">
    <subcellularLocation>
        <location evidence="1">Cell membrane</location>
        <topology evidence="1">Multi-pass membrane protein</topology>
    </subcellularLocation>
</comment>
<reference key="1">
    <citation type="journal article" date="2011" name="Mol. Biol. Evol.">
        <title>Unity in variety -- the pan-genome of the Chlamydiae.</title>
        <authorList>
            <person name="Collingro A."/>
            <person name="Tischler P."/>
            <person name="Weinmaier T."/>
            <person name="Penz T."/>
            <person name="Heinz E."/>
            <person name="Brunham R.C."/>
            <person name="Read T.D."/>
            <person name="Bavoil P.M."/>
            <person name="Sachse K."/>
            <person name="Kahane S."/>
            <person name="Friedman M.G."/>
            <person name="Rattei T."/>
            <person name="Myers G.S.A."/>
            <person name="Horn M."/>
        </authorList>
    </citation>
    <scope>NUCLEOTIDE SEQUENCE</scope>
    <source>
        <strain>Z</strain>
    </source>
</reference>
<dbReference type="SUPFAM" id="SSF46785">
    <property type="entry name" value="Winged helix' DNA-binding domain"/>
    <property type="match status" value="1"/>
</dbReference>
<dbReference type="GO" id="GO:0005886">
    <property type="term" value="C:plasma membrane"/>
    <property type="evidence" value="ECO:0007669"/>
    <property type="project" value="UniProtKB-SubCell"/>
</dbReference>
<gene>
    <name evidence="17" type="primary">ftsK</name>
    <name evidence="17" type="ordered locus">SNE_A05570</name>
</gene>
<dbReference type="KEGG" id="sng:SNE_A05570"/>
<dbReference type="Proteomes" id="UP000000496">
    <property type="component" value="Chromosome gsn.131"/>
</dbReference>
<dbReference type="InterPro" id="IPR036390">
    <property type="entry name" value="WH_DNA-bd_sf"/>
</dbReference>
<dbReference type="Gene3D" id="3.40.50.300">
    <property type="entry name" value="P-loop containing nucleotide triphosphate hydrolases"/>
    <property type="match status" value="1"/>
</dbReference>
<evidence type="ECO:0000256" key="10">
    <source>
        <dbReference type="ARBA" id="ARBA00023125"/>
    </source>
</evidence>
<keyword evidence="9 15" id="KW-1133">Transmembrane helix</keyword>
<keyword evidence="4" id="KW-0132">Cell division</keyword>
<evidence type="ECO:0000256" key="4">
    <source>
        <dbReference type="ARBA" id="ARBA00022618"/>
    </source>
</evidence>
<dbReference type="SMART" id="SM00843">
    <property type="entry name" value="Ftsk_gamma"/>
    <property type="match status" value="1"/>
</dbReference>